<evidence type="ECO:0000313" key="3">
    <source>
        <dbReference type="EMBL" id="MEQ2442328.1"/>
    </source>
</evidence>
<reference evidence="3 4" key="1">
    <citation type="submission" date="2024-03" db="EMBL/GenBank/DDBJ databases">
        <title>Human intestinal bacterial collection.</title>
        <authorList>
            <person name="Pauvert C."/>
            <person name="Hitch T.C.A."/>
            <person name="Clavel T."/>
        </authorList>
    </citation>
    <scope>NUCLEOTIDE SEQUENCE [LARGE SCALE GENOMIC DNA]</scope>
    <source>
        <strain evidence="3 4">CLA-AP-H29</strain>
    </source>
</reference>
<organism evidence="3 4">
    <name type="scientific">Pseudoflavonifractor intestinihominis</name>
    <dbReference type="NCBI Taxonomy" id="3133171"/>
    <lineage>
        <taxon>Bacteria</taxon>
        <taxon>Bacillati</taxon>
        <taxon>Bacillota</taxon>
        <taxon>Clostridia</taxon>
        <taxon>Eubacteriales</taxon>
        <taxon>Oscillospiraceae</taxon>
        <taxon>Pseudoflavonifractor</taxon>
    </lineage>
</organism>
<dbReference type="RefSeq" id="WP_349230890.1">
    <property type="nucleotide sequence ID" value="NZ_JBBMFK010000003.1"/>
</dbReference>
<dbReference type="Pfam" id="PF19481">
    <property type="entry name" value="DUF6017"/>
    <property type="match status" value="1"/>
</dbReference>
<evidence type="ECO:0000259" key="1">
    <source>
        <dbReference type="Pfam" id="PF06970"/>
    </source>
</evidence>
<feature type="domain" description="Replication initiator A N-terminal" evidence="1">
    <location>
        <begin position="19"/>
        <end position="93"/>
    </location>
</feature>
<feature type="domain" description="DUF6017" evidence="2">
    <location>
        <begin position="210"/>
        <end position="319"/>
    </location>
</feature>
<protein>
    <submittedName>
        <fullName evidence="3">DUF6017 domain-containing protein</fullName>
    </submittedName>
</protein>
<comment type="caution">
    <text evidence="3">The sequence shown here is derived from an EMBL/GenBank/DDBJ whole genome shotgun (WGS) entry which is preliminary data.</text>
</comment>
<name>A0ABV1E4V0_9FIRM</name>
<keyword evidence="4" id="KW-1185">Reference proteome</keyword>
<sequence>MSQAISFDYFYGGQSDAFSYYRIPRLLITGQQFKGLSTDAKLLYGLLLDRMGLSSRNGWYDELGRVYIYYPLDEIQADLNCGHDKAVKLLAELDTGKGIGLIERVKQGQGRPAKIYVKQFTTAEIPQPPAPPPEPEEPYPRLLKTGSQDFGISEVLTAENQTSRLRKNGSADFGKSDGSYNNIIYPENSYLDPSIYPSQSIAVRQMDRCEVREEVKENIEYQRLAEQYGYEEVDAILDLITDTLCSTSPTIRIGGGEIPIEAVKDRFWRLEQSHIEYVFDRMRENTTKIRNIRGYLLTALYNAPVTIGHYFQAEVQHDLYGQ</sequence>
<dbReference type="Proteomes" id="UP001464378">
    <property type="component" value="Unassembled WGS sequence"/>
</dbReference>
<evidence type="ECO:0000313" key="4">
    <source>
        <dbReference type="Proteomes" id="UP001464378"/>
    </source>
</evidence>
<dbReference type="EMBL" id="JBBMFK010000003">
    <property type="protein sequence ID" value="MEQ2442328.1"/>
    <property type="molecule type" value="Genomic_DNA"/>
</dbReference>
<gene>
    <name evidence="3" type="ORF">WMO64_02465</name>
</gene>
<accession>A0ABV1E4V0</accession>
<proteinExistence type="predicted"/>
<dbReference type="InterPro" id="IPR010724">
    <property type="entry name" value="RepA_N"/>
</dbReference>
<evidence type="ECO:0000259" key="2">
    <source>
        <dbReference type="Pfam" id="PF19481"/>
    </source>
</evidence>
<dbReference type="InterPro" id="IPR046059">
    <property type="entry name" value="DUF6017"/>
</dbReference>
<dbReference type="Pfam" id="PF06970">
    <property type="entry name" value="RepA_N"/>
    <property type="match status" value="1"/>
</dbReference>